<keyword evidence="7" id="KW-0732">Signal</keyword>
<keyword evidence="10" id="KW-1185">Reference proteome</keyword>
<dbReference type="InterPro" id="IPR000832">
    <property type="entry name" value="GPCR_2_secretin-like"/>
</dbReference>
<dbReference type="Proteomes" id="UP001153321">
    <property type="component" value="Chromosome 17"/>
</dbReference>
<evidence type="ECO:0000256" key="3">
    <source>
        <dbReference type="ARBA" id="ARBA00022989"/>
    </source>
</evidence>
<evidence type="ECO:0000259" key="8">
    <source>
        <dbReference type="PROSITE" id="PS50261"/>
    </source>
</evidence>
<dbReference type="Gene3D" id="1.20.1070.10">
    <property type="entry name" value="Rhodopsin 7-helix transmembrane proteins"/>
    <property type="match status" value="1"/>
</dbReference>
<evidence type="ECO:0000256" key="5">
    <source>
        <dbReference type="SAM" id="MobiDB-lite"/>
    </source>
</evidence>
<feature type="transmembrane region" description="Helical" evidence="6">
    <location>
        <begin position="430"/>
        <end position="453"/>
    </location>
</feature>
<feature type="transmembrane region" description="Helical" evidence="6">
    <location>
        <begin position="361"/>
        <end position="384"/>
    </location>
</feature>
<evidence type="ECO:0000313" key="9">
    <source>
        <dbReference type="EMBL" id="CAH1637997.1"/>
    </source>
</evidence>
<dbReference type="InterPro" id="IPR017981">
    <property type="entry name" value="GPCR_2-like_7TM"/>
</dbReference>
<evidence type="ECO:0000313" key="10">
    <source>
        <dbReference type="Proteomes" id="UP001153321"/>
    </source>
</evidence>
<dbReference type="GO" id="GO:0008528">
    <property type="term" value="F:G protein-coupled peptide receptor activity"/>
    <property type="evidence" value="ECO:0007669"/>
    <property type="project" value="TreeGrafter"/>
</dbReference>
<feature type="transmembrane region" description="Helical" evidence="6">
    <location>
        <begin position="405"/>
        <end position="424"/>
    </location>
</feature>
<feature type="chain" id="PRO_5040251877" description="G-protein coupled receptors family 2 profile 2 domain-containing protein" evidence="7">
    <location>
        <begin position="19"/>
        <end position="521"/>
    </location>
</feature>
<dbReference type="PANTHER" id="PTHR47154">
    <property type="entry name" value="G-PROTEIN COUPLED RECEPTOR MTH-RELATED"/>
    <property type="match status" value="1"/>
</dbReference>
<keyword evidence="2 6" id="KW-0812">Transmembrane</keyword>
<accession>A0A9P0MYG0</accession>
<feature type="signal peptide" evidence="7">
    <location>
        <begin position="1"/>
        <end position="18"/>
    </location>
</feature>
<protein>
    <recommendedName>
        <fullName evidence="8">G-protein coupled receptors family 2 profile 2 domain-containing protein</fullName>
    </recommendedName>
</protein>
<reference evidence="9" key="1">
    <citation type="submission" date="2022-02" db="EMBL/GenBank/DDBJ databases">
        <authorList>
            <person name="King R."/>
        </authorList>
    </citation>
    <scope>NUCLEOTIDE SEQUENCE</scope>
</reference>
<dbReference type="InterPro" id="IPR051384">
    <property type="entry name" value="Mth_GPCR"/>
</dbReference>
<evidence type="ECO:0000256" key="7">
    <source>
        <dbReference type="SAM" id="SignalP"/>
    </source>
</evidence>
<comment type="subcellular location">
    <subcellularLocation>
        <location evidence="1">Membrane</location>
        <topology evidence="1">Multi-pass membrane protein</topology>
    </subcellularLocation>
</comment>
<dbReference type="AlphaFoldDB" id="A0A9P0MYG0"/>
<feature type="transmembrane region" description="Helical" evidence="6">
    <location>
        <begin position="234"/>
        <end position="257"/>
    </location>
</feature>
<feature type="domain" description="G-protein coupled receptors family 2 profile 2" evidence="8">
    <location>
        <begin position="197"/>
        <end position="455"/>
    </location>
</feature>
<feature type="compositionally biased region" description="Polar residues" evidence="5">
    <location>
        <begin position="501"/>
        <end position="521"/>
    </location>
</feature>
<dbReference type="GO" id="GO:0007166">
    <property type="term" value="P:cell surface receptor signaling pathway"/>
    <property type="evidence" value="ECO:0007669"/>
    <property type="project" value="InterPro"/>
</dbReference>
<evidence type="ECO:0000256" key="6">
    <source>
        <dbReference type="SAM" id="Phobius"/>
    </source>
</evidence>
<dbReference type="PROSITE" id="PS50261">
    <property type="entry name" value="G_PROTEIN_RECEP_F2_4"/>
    <property type="match status" value="1"/>
</dbReference>
<name>A0A9P0MYG0_SPOLI</name>
<feature type="transmembrane region" description="Helical" evidence="6">
    <location>
        <begin position="313"/>
        <end position="334"/>
    </location>
</feature>
<proteinExistence type="predicted"/>
<feature type="transmembrane region" description="Helical" evidence="6">
    <location>
        <begin position="199"/>
        <end position="222"/>
    </location>
</feature>
<feature type="transmembrane region" description="Helical" evidence="6">
    <location>
        <begin position="269"/>
        <end position="292"/>
    </location>
</feature>
<dbReference type="EMBL" id="LR824548">
    <property type="protein sequence ID" value="CAH1637997.1"/>
    <property type="molecule type" value="Genomic_DNA"/>
</dbReference>
<evidence type="ECO:0000256" key="1">
    <source>
        <dbReference type="ARBA" id="ARBA00004141"/>
    </source>
</evidence>
<keyword evidence="3 6" id="KW-1133">Transmembrane helix</keyword>
<dbReference type="CDD" id="cd15039">
    <property type="entry name" value="7tmB3_Methuselah-like"/>
    <property type="match status" value="1"/>
</dbReference>
<evidence type="ECO:0000256" key="2">
    <source>
        <dbReference type="ARBA" id="ARBA00022692"/>
    </source>
</evidence>
<dbReference type="Pfam" id="PF00002">
    <property type="entry name" value="7tm_2"/>
    <property type="match status" value="1"/>
</dbReference>
<dbReference type="PANTHER" id="PTHR47154:SF2">
    <property type="entry name" value="G-PROTEIN COUPLED RECEPTOR MTH-RELATED"/>
    <property type="match status" value="1"/>
</dbReference>
<keyword evidence="4 6" id="KW-0472">Membrane</keyword>
<evidence type="ECO:0000256" key="4">
    <source>
        <dbReference type="ARBA" id="ARBA00023136"/>
    </source>
</evidence>
<sequence length="521" mass="61223">MFLLKILPFLTLWCVSKCKIDLKKQCVDDYRDLNNITIDVNKYCSDELCIQKCCPNEYCIDNYDKCVKIQDLRRTFGVKFKSLLTLIDYDNITFYSNRELRQTVKRKFKYIQNNKNKIYKKMSMCGHLHSELLYDDTFYFTKNASVMIYEAIYSKKWYILNAREYCVDYKLANRSGKFTISLVLKEYYQFYDNDGLNDILLFIGLLISSVFLLLVFIVHCMLRTLHSSFTGLLMMAYTITILLGFIVKVIMQATIGYMTNKSCKIITPFLYFLLMSSFFWLNAFSFCIWRGLRKNIGVYKASRREKLLSFSRYGLYAWGVPLVITGIVTCLDNIDISKWNYIIKPPFDDCFKNEYGVERYYFIPLGVIMFINIVLFIITIYHILTTTYSTKRNAEFRRSGRENSYKTYMKLSLTMGISWVLELIPNSNNTFIFVLSNLYNSLIGVIIFFVYIFDKNVLNELCKKFNIQSGVLIKIARRKSLFRLVRSMKVNREELACMRPPTTSTTAQSSVAENETSLNSF</sequence>
<feature type="region of interest" description="Disordered" evidence="5">
    <location>
        <begin position="500"/>
        <end position="521"/>
    </location>
</feature>
<gene>
    <name evidence="9" type="ORF">SPLIT_LOCUS3355</name>
</gene>
<dbReference type="GO" id="GO:0005886">
    <property type="term" value="C:plasma membrane"/>
    <property type="evidence" value="ECO:0007669"/>
    <property type="project" value="TreeGrafter"/>
</dbReference>
<organism evidence="9 10">
    <name type="scientific">Spodoptera littoralis</name>
    <name type="common">Egyptian cotton leafworm</name>
    <dbReference type="NCBI Taxonomy" id="7109"/>
    <lineage>
        <taxon>Eukaryota</taxon>
        <taxon>Metazoa</taxon>
        <taxon>Ecdysozoa</taxon>
        <taxon>Arthropoda</taxon>
        <taxon>Hexapoda</taxon>
        <taxon>Insecta</taxon>
        <taxon>Pterygota</taxon>
        <taxon>Neoptera</taxon>
        <taxon>Endopterygota</taxon>
        <taxon>Lepidoptera</taxon>
        <taxon>Glossata</taxon>
        <taxon>Ditrysia</taxon>
        <taxon>Noctuoidea</taxon>
        <taxon>Noctuidae</taxon>
        <taxon>Amphipyrinae</taxon>
        <taxon>Spodoptera</taxon>
    </lineage>
</organism>